<gene>
    <name evidence="1" type="ORF">UFOVP222_27</name>
</gene>
<proteinExistence type="predicted"/>
<accession>A0A6J7WMN9</accession>
<name>A0A6J7WMN9_9CAUD</name>
<organism evidence="1">
    <name type="scientific">uncultured Caudovirales phage</name>
    <dbReference type="NCBI Taxonomy" id="2100421"/>
    <lineage>
        <taxon>Viruses</taxon>
        <taxon>Duplodnaviria</taxon>
        <taxon>Heunggongvirae</taxon>
        <taxon>Uroviricota</taxon>
        <taxon>Caudoviricetes</taxon>
        <taxon>Peduoviridae</taxon>
        <taxon>Maltschvirus</taxon>
        <taxon>Maltschvirus maltsch</taxon>
    </lineage>
</organism>
<protein>
    <submittedName>
        <fullName evidence="1">Uncharacterized protein</fullName>
    </submittedName>
</protein>
<sequence length="777" mass="76027">MATVNKAFRVKNGLAVDSGSLLPAAGTTSYAPITFTSGTNLSSVTAGTMEFDGTRFYLNPSTTRRAVALTDSTGATLDSGITASSLTSVGTLANLTVTNTITGSVSGSAGSVANAFTIKADTGTTEGTDLYTFNGGAAKTLNIVGGSGVTITKTAGQWSIAATNSGTVTSVTGTSPVVSSGGSTPAISLASGYGDTQNPFASKTANYFLAAPNGTAGVPVFRAIVAADIPTLNQNTTGSAGSLANALTIGTGLSGTSYNGSSAVTVALASAYGDTTNPYGSKTANYVLAAPNGSAGAPVFRALVAADIPTIAAAAGTLTGTTLNSGVTASSLTSVGTLTSLATSGDVTVGGNLTVNGTTTTINSTTISVDDINIELGSIATPTDTTANGGGITLHGATDKTITWDSANANWTSSENWNLVTGKVFKINNASVLSATALGSAVVSSSLTSVGTIGTGTWQGTVVAPTYGGTGVNNGSNTLTIAGNVTHSGSFTQTFVATANTSVTLPTTGTLATLAGSEALTNKSINGLTVTSSTGTLTITNAKTLSVSNTLTFAGTDGSTLNIGAGGTLGTGAYATIANYAPLASPSFTTPTLGVASATSINKVAITAPATSATLTIADGKTLTASNTITLAGTDGSTLNVGSGGTLGTGAYATIGNYAPLASPALTGTPTINSIAGLVTATGSGSALFTMSSIFDKTVYNGGEFIVKLTDGTEFELIKVLVVIKGTTVYVSQYGDVMSSGSLGTIDFTLSTNNVNMTVTPAAGTVTAKVTGTLIAA</sequence>
<reference evidence="1" key="1">
    <citation type="submission" date="2020-05" db="EMBL/GenBank/DDBJ databases">
        <authorList>
            <person name="Chiriac C."/>
            <person name="Salcher M."/>
            <person name="Ghai R."/>
            <person name="Kavagutti S V."/>
        </authorList>
    </citation>
    <scope>NUCLEOTIDE SEQUENCE</scope>
</reference>
<evidence type="ECO:0000313" key="1">
    <source>
        <dbReference type="EMBL" id="CAB5219126.1"/>
    </source>
</evidence>
<dbReference type="EMBL" id="LR798269">
    <property type="protein sequence ID" value="CAB5219126.1"/>
    <property type="molecule type" value="Genomic_DNA"/>
</dbReference>